<proteinExistence type="predicted"/>
<protein>
    <submittedName>
        <fullName evidence="1">ALKBH6 isoform 3</fullName>
    </submittedName>
</protein>
<dbReference type="EMBL" id="NBAG03000037">
    <property type="protein sequence ID" value="PNI95854.1"/>
    <property type="molecule type" value="Genomic_DNA"/>
</dbReference>
<accession>A0A2J8QHS8</accession>
<dbReference type="AlphaFoldDB" id="A0A2J8QHS8"/>
<name>A0A2J8QHS8_PANTR</name>
<comment type="caution">
    <text evidence="1">The sequence shown here is derived from an EMBL/GenBank/DDBJ whole genome shotgun (WGS) entry which is preliminary data.</text>
</comment>
<gene>
    <name evidence="1" type="ORF">CK820_G0030257</name>
</gene>
<reference evidence="1 2" key="1">
    <citation type="submission" date="2017-12" db="EMBL/GenBank/DDBJ databases">
        <title>High-resolution comparative analysis of great ape genomes.</title>
        <authorList>
            <person name="Pollen A."/>
            <person name="Hastie A."/>
            <person name="Hormozdiari F."/>
            <person name="Dougherty M."/>
            <person name="Liu R."/>
            <person name="Chaisson M."/>
            <person name="Hoppe E."/>
            <person name="Hill C."/>
            <person name="Pang A."/>
            <person name="Hillier L."/>
            <person name="Baker C."/>
            <person name="Armstrong J."/>
            <person name="Shendure J."/>
            <person name="Paten B."/>
            <person name="Wilson R."/>
            <person name="Chao H."/>
            <person name="Schneider V."/>
            <person name="Ventura M."/>
            <person name="Kronenberg Z."/>
            <person name="Murali S."/>
            <person name="Gordon D."/>
            <person name="Cantsilieris S."/>
            <person name="Munson K."/>
            <person name="Nelson B."/>
            <person name="Raja A."/>
            <person name="Underwood J."/>
            <person name="Diekhans M."/>
            <person name="Fiddes I."/>
            <person name="Haussler D."/>
            <person name="Eichler E."/>
        </authorList>
    </citation>
    <scope>NUCLEOTIDE SEQUENCE [LARGE SCALE GENOMIC DNA]</scope>
    <source>
        <strain evidence="1">Yerkes chimp pedigree #C0471</strain>
    </source>
</reference>
<evidence type="ECO:0000313" key="2">
    <source>
        <dbReference type="Proteomes" id="UP000236370"/>
    </source>
</evidence>
<feature type="non-terminal residue" evidence="1">
    <location>
        <position position="1"/>
    </location>
</feature>
<evidence type="ECO:0000313" key="1">
    <source>
        <dbReference type="EMBL" id="PNI95854.1"/>
    </source>
</evidence>
<sequence length="46" mass="4988">IGCKELVLMEEQDARVPALEPFRVEQVVRTQGAEGEGGTTCNLLCP</sequence>
<organism evidence="1 2">
    <name type="scientific">Pan troglodytes</name>
    <name type="common">Chimpanzee</name>
    <dbReference type="NCBI Taxonomy" id="9598"/>
    <lineage>
        <taxon>Eukaryota</taxon>
        <taxon>Metazoa</taxon>
        <taxon>Chordata</taxon>
        <taxon>Craniata</taxon>
        <taxon>Vertebrata</taxon>
        <taxon>Euteleostomi</taxon>
        <taxon>Mammalia</taxon>
        <taxon>Eutheria</taxon>
        <taxon>Euarchontoglires</taxon>
        <taxon>Primates</taxon>
        <taxon>Haplorrhini</taxon>
        <taxon>Catarrhini</taxon>
        <taxon>Hominidae</taxon>
        <taxon>Pan</taxon>
    </lineage>
</organism>
<dbReference type="Proteomes" id="UP000236370">
    <property type="component" value="Unassembled WGS sequence"/>
</dbReference>